<name>A0A6J1DZW8_MOMCH</name>
<evidence type="ECO:0000256" key="1">
    <source>
        <dbReference type="ARBA" id="ARBA00010617"/>
    </source>
</evidence>
<dbReference type="SUPFAM" id="SSF48264">
    <property type="entry name" value="Cytochrome P450"/>
    <property type="match status" value="1"/>
</dbReference>
<feature type="binding site" description="axial binding residue" evidence="5">
    <location>
        <position position="437"/>
    </location>
    <ligand>
        <name>heme</name>
        <dbReference type="ChEBI" id="CHEBI:30413"/>
    </ligand>
    <ligandPart>
        <name>Fe</name>
        <dbReference type="ChEBI" id="CHEBI:18248"/>
    </ligandPart>
</feature>
<evidence type="ECO:0000256" key="3">
    <source>
        <dbReference type="ARBA" id="ARBA00023002"/>
    </source>
</evidence>
<dbReference type="AlphaFoldDB" id="A0A6J1DZW8"/>
<keyword evidence="3 6" id="KW-0560">Oxidoreductase</keyword>
<dbReference type="FunFam" id="1.10.630.10:FF:000007">
    <property type="entry name" value="Cytochrome P450 76C4"/>
    <property type="match status" value="1"/>
</dbReference>
<dbReference type="InterPro" id="IPR017972">
    <property type="entry name" value="Cyt_P450_CS"/>
</dbReference>
<dbReference type="Gene3D" id="1.10.630.10">
    <property type="entry name" value="Cytochrome P450"/>
    <property type="match status" value="1"/>
</dbReference>
<dbReference type="InterPro" id="IPR002401">
    <property type="entry name" value="Cyt_P450_E_grp-I"/>
</dbReference>
<keyword evidence="2 5" id="KW-0479">Metal-binding</keyword>
<dbReference type="GO" id="GO:0004497">
    <property type="term" value="F:monooxygenase activity"/>
    <property type="evidence" value="ECO:0007669"/>
    <property type="project" value="UniProtKB-KW"/>
</dbReference>
<keyword evidence="6" id="KW-0503">Monooxygenase</keyword>
<sequence length="491" mass="55180">MEFLWTCFFYLCIAFFFIATLKSATRRNSKLPPGPRPLPVIGNLLDLGEKPHKSLAALSKVHGPVMSLKLGQVTAVVVSSAAMAKQVLQTNDQDLCNRAIPDALKVLGHDELGFTWIPVSPLWRSYRKICNNTLFAGKILDANENLRQKKVEELVAIVWESASMGEAVDVGRLGFTTTLNLLSNTIFSVDFADPNSELAKEFKNSVWSIMEEAGKPNLSDYFPALRKLDIQGIRERMTIHMGKILNLLDDMINQRIKQQQLNPNFAPNNDMLHYLLRNEDGEIEKNQIQHLLLVLFVAGSDTTSATLQWAMAELLRNPEKLAKAKAEIRQVLGKKKAVEEADIPKLPYLQAVVKEAFRMHPVAPLLLPRKAEREVEIGGFTIPKDAQMLVNAWAIGRDPKSWENPELFEPERFLGSEINVKGRSFELIPFGGGRRICPGLPLAMRMLHLMLGSLINFFDWKVEDGCEVNMEDKFGVTVEMARPLRALPCLI</sequence>
<dbReference type="OrthoDB" id="2789670at2759"/>
<evidence type="ECO:0000313" key="8">
    <source>
        <dbReference type="RefSeq" id="XP_022159808.1"/>
    </source>
</evidence>
<dbReference type="CDD" id="cd11073">
    <property type="entry name" value="CYP76-like"/>
    <property type="match status" value="1"/>
</dbReference>
<dbReference type="PROSITE" id="PS00086">
    <property type="entry name" value="CYTOCHROME_P450"/>
    <property type="match status" value="1"/>
</dbReference>
<dbReference type="PRINTS" id="PR00463">
    <property type="entry name" value="EP450I"/>
</dbReference>
<dbReference type="Pfam" id="PF00067">
    <property type="entry name" value="p450"/>
    <property type="match status" value="1"/>
</dbReference>
<evidence type="ECO:0000256" key="4">
    <source>
        <dbReference type="ARBA" id="ARBA00023004"/>
    </source>
</evidence>
<dbReference type="KEGG" id="mcha:111026116"/>
<reference evidence="8" key="1">
    <citation type="submission" date="2025-08" db="UniProtKB">
        <authorList>
            <consortium name="RefSeq"/>
        </authorList>
    </citation>
    <scope>IDENTIFICATION</scope>
    <source>
        <strain evidence="8">OHB3-1</strain>
    </source>
</reference>
<keyword evidence="5 6" id="KW-0349">Heme</keyword>
<dbReference type="InterPro" id="IPR036396">
    <property type="entry name" value="Cyt_P450_sf"/>
</dbReference>
<dbReference type="GO" id="GO:0020037">
    <property type="term" value="F:heme binding"/>
    <property type="evidence" value="ECO:0007669"/>
    <property type="project" value="InterPro"/>
</dbReference>
<organism evidence="7 8">
    <name type="scientific">Momordica charantia</name>
    <name type="common">Bitter gourd</name>
    <name type="synonym">Balsam pear</name>
    <dbReference type="NCBI Taxonomy" id="3673"/>
    <lineage>
        <taxon>Eukaryota</taxon>
        <taxon>Viridiplantae</taxon>
        <taxon>Streptophyta</taxon>
        <taxon>Embryophyta</taxon>
        <taxon>Tracheophyta</taxon>
        <taxon>Spermatophyta</taxon>
        <taxon>Magnoliopsida</taxon>
        <taxon>eudicotyledons</taxon>
        <taxon>Gunneridae</taxon>
        <taxon>Pentapetalae</taxon>
        <taxon>rosids</taxon>
        <taxon>fabids</taxon>
        <taxon>Cucurbitales</taxon>
        <taxon>Cucurbitaceae</taxon>
        <taxon>Momordiceae</taxon>
        <taxon>Momordica</taxon>
    </lineage>
</organism>
<evidence type="ECO:0000313" key="7">
    <source>
        <dbReference type="Proteomes" id="UP000504603"/>
    </source>
</evidence>
<accession>A0A6J1DZW8</accession>
<dbReference type="PRINTS" id="PR00385">
    <property type="entry name" value="P450"/>
</dbReference>
<proteinExistence type="inferred from homology"/>
<protein>
    <submittedName>
        <fullName evidence="8">Geraniol 8-hydroxylase-like</fullName>
    </submittedName>
</protein>
<dbReference type="GeneID" id="111026116"/>
<keyword evidence="4 5" id="KW-0408">Iron</keyword>
<gene>
    <name evidence="8" type="primary">LOC111026116</name>
</gene>
<evidence type="ECO:0000256" key="5">
    <source>
        <dbReference type="PIRSR" id="PIRSR602401-1"/>
    </source>
</evidence>
<evidence type="ECO:0000256" key="2">
    <source>
        <dbReference type="ARBA" id="ARBA00022723"/>
    </source>
</evidence>
<comment type="cofactor">
    <cofactor evidence="5">
        <name>heme</name>
        <dbReference type="ChEBI" id="CHEBI:30413"/>
    </cofactor>
</comment>
<dbReference type="PANTHER" id="PTHR47950:SF48">
    <property type="entry name" value="CYTOCHROME P450 FAMILY PROTEIN, EXPRESSED"/>
    <property type="match status" value="1"/>
</dbReference>
<comment type="similarity">
    <text evidence="1 6">Belongs to the cytochrome P450 family.</text>
</comment>
<dbReference type="RefSeq" id="XP_022159808.1">
    <property type="nucleotide sequence ID" value="XM_022304116.1"/>
</dbReference>
<dbReference type="PANTHER" id="PTHR47950">
    <property type="entry name" value="CYTOCHROME P450, FAMILY 76, SUBFAMILY C, POLYPEPTIDE 5-RELATED"/>
    <property type="match status" value="1"/>
</dbReference>
<dbReference type="InterPro" id="IPR001128">
    <property type="entry name" value="Cyt_P450"/>
</dbReference>
<dbReference type="GO" id="GO:0005506">
    <property type="term" value="F:iron ion binding"/>
    <property type="evidence" value="ECO:0007669"/>
    <property type="project" value="InterPro"/>
</dbReference>
<evidence type="ECO:0000256" key="6">
    <source>
        <dbReference type="RuleBase" id="RU000461"/>
    </source>
</evidence>
<dbReference type="GO" id="GO:0016705">
    <property type="term" value="F:oxidoreductase activity, acting on paired donors, with incorporation or reduction of molecular oxygen"/>
    <property type="evidence" value="ECO:0007669"/>
    <property type="project" value="InterPro"/>
</dbReference>
<keyword evidence="7" id="KW-1185">Reference proteome</keyword>
<dbReference type="Proteomes" id="UP000504603">
    <property type="component" value="Unplaced"/>
</dbReference>